<name>A0A0G1T2D9_9BACT</name>
<dbReference type="InterPro" id="IPR013783">
    <property type="entry name" value="Ig-like_fold"/>
</dbReference>
<evidence type="ECO:0000256" key="2">
    <source>
        <dbReference type="SAM" id="Phobius"/>
    </source>
</evidence>
<keyword evidence="2" id="KW-1133">Transmembrane helix</keyword>
<gene>
    <name evidence="4" type="ORF">UY01_C0001G0025</name>
</gene>
<dbReference type="InterPro" id="IPR035986">
    <property type="entry name" value="PKD_dom_sf"/>
</dbReference>
<sequence>MSKKSIVQVCLRSAFYLLVFSAAVGSVFFWKLETQAATPLLQLQMSDGGCGGNVGLAGGTSGGWSGWTSDANSFDADCVRVYLSGIDENVDFRVGLQMSDNSTSSGCGAEVGGQTFSPWASTGGGSTGWATDSNAYDPNCAKIYLETRPAPAGASIRNPRVSIQASDQACSAQSGGIATTPTGGGWSSWTADSNAFDFDCLRMEVNADITPLGKVTVNVQAFDKDGNLITAKPAASWTMSVPSGAPSCNGSNLTGKTCERMPYGTYTIVPSNSSVIINGKTYEFIGVTPTSQLLGTTSPPAGTCPSGQAKPHLAYNSSGSCVSVDSCGVSECSIGGGGGDGGGLDKQLNFLPKPSLFTRILNIFTREAEARVACDIDGICEDEQEGPPLPTPPPQDEPPPQPTEIFFTIQYKEVVAVPTASCSAVTSGGGASVYHPYLKFTTNSASNYCYVRNDNHPPDPSNPGNYNVPANSGWKSCAYTVAAQQTFSASGEVIGTGGSIAPPNPRTGVIPDSATSFTLIPSSSSFTPSTEVGSSSSANCLKNLEGWASNTYTTGPVKMDNCVYYFKFAVNGVCSTTTPETCNAGTYVDTTDTSTQYKWNCNGVNGGTNVSCSFNKSVPPTLYPDLTASAPLPQSATKDVAQTFTSTISNIGNASTGASFPYFFQTAGAGGTGGVINLASATTSTLAAGATRSVSISHTWGSTGTKSIRACADKSSATNMGVIDEGSNEGNNCSSWRDVVITATAVPVVTISVSPTSGTAPVTPSLTWNATNSPTSCTASGAWSGSKPTSGTNIAQTTLSSVGTYTYTLTCTNTGGTSSPASATVTVSAASVPDLTAGAGTPVTAVVNTSTPYSATITNNGTAAASGTITHLFQFDEDANHAAVNATRTVNTTSTINASGGTAPISTPYTFATTGTKYIRACADNNASMVGTVNEGTTGESNNCGAWTAVTVSGLPYKELTASAPTPTSATVNVAQNFSSTITNSGNTSTGVSFANKFQVSTLANGGGTITEYTVTPNMAVLGPSGSAAAVKSITFTSSGIKYMRACADQPPLPNGAVSETTPGSESNNCSAWTAINVGGVSAYPDLIAGGITPSSAKKDQVTNFSATISNVGAAAASGTITHLFQFDENADHTSVNATRTVNTTGLIAPLVGNVSVSTSYTFGSNGTKYIRACADNNASFVGTVNEGTNEGNNCGVWTPITVTEITPPPPPCPSCSPEGGTNIGVDNVSISAPTVKTDGTRYNITVVSHKKSGGSALNNQYALINMQGANAGAYRGFLTWYRLSDAWPTAQDKQTCSGAGGYAVVQNQSPNDVYGEEYIHLDSCNVSDSAGGVTTTIFTVHFTPLFTSPVAGNDISGLTCDGATCTGWINFDINFGLDISAQGTGGVCEPAHYGCITGESKENKNESSAWTWKCLGTGGAPTATCTEVKKKPTFEEN</sequence>
<dbReference type="Gene3D" id="2.60.40.10">
    <property type="entry name" value="Immunoglobulins"/>
    <property type="match status" value="4"/>
</dbReference>
<feature type="domain" description="CARDB" evidence="3">
    <location>
        <begin position="1085"/>
        <end position="1195"/>
    </location>
</feature>
<comment type="caution">
    <text evidence="4">The sequence shown here is derived from an EMBL/GenBank/DDBJ whole genome shotgun (WGS) entry which is preliminary data.</text>
</comment>
<accession>A0A0G1T2D9</accession>
<evidence type="ECO:0000313" key="4">
    <source>
        <dbReference type="EMBL" id="KKU75929.1"/>
    </source>
</evidence>
<feature type="region of interest" description="Disordered" evidence="1">
    <location>
        <begin position="381"/>
        <end position="401"/>
    </location>
</feature>
<feature type="compositionally biased region" description="Pro residues" evidence="1">
    <location>
        <begin position="387"/>
        <end position="401"/>
    </location>
</feature>
<reference evidence="4 5" key="1">
    <citation type="journal article" date="2015" name="Nature">
        <title>rRNA introns, odd ribosomes, and small enigmatic genomes across a large radiation of phyla.</title>
        <authorList>
            <person name="Brown C.T."/>
            <person name="Hug L.A."/>
            <person name="Thomas B.C."/>
            <person name="Sharon I."/>
            <person name="Castelle C.J."/>
            <person name="Singh A."/>
            <person name="Wilkins M.J."/>
            <person name="Williams K.H."/>
            <person name="Banfield J.F."/>
        </authorList>
    </citation>
    <scope>NUCLEOTIDE SEQUENCE [LARGE SCALE GENOMIC DNA]</scope>
</reference>
<dbReference type="Proteomes" id="UP000034879">
    <property type="component" value="Unassembled WGS sequence"/>
</dbReference>
<evidence type="ECO:0000259" key="3">
    <source>
        <dbReference type="Pfam" id="PF07705"/>
    </source>
</evidence>
<proteinExistence type="predicted"/>
<evidence type="ECO:0000313" key="5">
    <source>
        <dbReference type="Proteomes" id="UP000034879"/>
    </source>
</evidence>
<evidence type="ECO:0000256" key="1">
    <source>
        <dbReference type="SAM" id="MobiDB-lite"/>
    </source>
</evidence>
<dbReference type="Pfam" id="PF07705">
    <property type="entry name" value="CARDB"/>
    <property type="match status" value="2"/>
</dbReference>
<keyword evidence="2" id="KW-0812">Transmembrane</keyword>
<feature type="transmembrane region" description="Helical" evidence="2">
    <location>
        <begin position="9"/>
        <end position="30"/>
    </location>
</feature>
<dbReference type="PATRIC" id="fig|1618749.3.peg.25"/>
<dbReference type="InterPro" id="IPR011635">
    <property type="entry name" value="CARDB"/>
</dbReference>
<protein>
    <recommendedName>
        <fullName evidence="3">CARDB domain-containing protein</fullName>
    </recommendedName>
</protein>
<keyword evidence="2" id="KW-0472">Membrane</keyword>
<dbReference type="SUPFAM" id="SSF49299">
    <property type="entry name" value="PKD domain"/>
    <property type="match status" value="1"/>
</dbReference>
<dbReference type="EMBL" id="LCOJ01000001">
    <property type="protein sequence ID" value="KKU75929.1"/>
    <property type="molecule type" value="Genomic_DNA"/>
</dbReference>
<organism evidence="4 5">
    <name type="scientific">Candidatus Nomurabacteria bacterium GW2011_GWB1_47_6</name>
    <dbReference type="NCBI Taxonomy" id="1618749"/>
    <lineage>
        <taxon>Bacteria</taxon>
        <taxon>Candidatus Nomuraibacteriota</taxon>
    </lineage>
</organism>
<feature type="domain" description="CARDB" evidence="3">
    <location>
        <begin position="624"/>
        <end position="734"/>
    </location>
</feature>